<accession>A0A835EVL2</accession>
<dbReference type="AlphaFoldDB" id="A0A835EVL2"/>
<keyword evidence="3" id="KW-0808">Transferase</keyword>
<feature type="transmembrane region" description="Helical" evidence="14">
    <location>
        <begin position="493"/>
        <end position="517"/>
    </location>
</feature>
<evidence type="ECO:0000256" key="1">
    <source>
        <dbReference type="ARBA" id="ARBA00004167"/>
    </source>
</evidence>
<feature type="domain" description="Protein kinase" evidence="15">
    <location>
        <begin position="590"/>
        <end position="869"/>
    </location>
</feature>
<evidence type="ECO:0000256" key="7">
    <source>
        <dbReference type="ARBA" id="ARBA00022777"/>
    </source>
</evidence>
<protein>
    <recommendedName>
        <fullName evidence="15">Protein kinase domain-containing protein</fullName>
    </recommendedName>
</protein>
<dbReference type="PROSITE" id="PS50011">
    <property type="entry name" value="PROTEIN_KINASE_DOM"/>
    <property type="match status" value="1"/>
</dbReference>
<dbReference type="InterPro" id="IPR000719">
    <property type="entry name" value="Prot_kinase_dom"/>
</dbReference>
<dbReference type="GO" id="GO:0004674">
    <property type="term" value="F:protein serine/threonine kinase activity"/>
    <property type="evidence" value="ECO:0007669"/>
    <property type="project" value="UniProtKB-KW"/>
</dbReference>
<dbReference type="GO" id="GO:0016020">
    <property type="term" value="C:membrane"/>
    <property type="evidence" value="ECO:0007669"/>
    <property type="project" value="UniProtKB-SubCell"/>
</dbReference>
<evidence type="ECO:0000259" key="15">
    <source>
        <dbReference type="PROSITE" id="PS50011"/>
    </source>
</evidence>
<keyword evidence="5" id="KW-0732">Signal</keyword>
<evidence type="ECO:0000256" key="12">
    <source>
        <dbReference type="PROSITE-ProRule" id="PRU10141"/>
    </source>
</evidence>
<feature type="region of interest" description="Disordered" evidence="13">
    <location>
        <begin position="125"/>
        <end position="148"/>
    </location>
</feature>
<reference evidence="16" key="1">
    <citation type="submission" date="2020-07" db="EMBL/GenBank/DDBJ databases">
        <title>Genome sequence and genetic diversity analysis of an under-domesticated orphan crop, white fonio (Digitaria exilis).</title>
        <authorList>
            <person name="Bennetzen J.L."/>
            <person name="Chen S."/>
            <person name="Ma X."/>
            <person name="Wang X."/>
            <person name="Yssel A.E.J."/>
            <person name="Chaluvadi S.R."/>
            <person name="Johnson M."/>
            <person name="Gangashetty P."/>
            <person name="Hamidou F."/>
            <person name="Sanogo M.D."/>
            <person name="Zwaenepoel A."/>
            <person name="Wallace J."/>
            <person name="Van De Peer Y."/>
            <person name="Van Deynze A."/>
        </authorList>
    </citation>
    <scope>NUCLEOTIDE SEQUENCE</scope>
    <source>
        <tissue evidence="16">Leaves</tissue>
    </source>
</reference>
<evidence type="ECO:0000256" key="14">
    <source>
        <dbReference type="SAM" id="Phobius"/>
    </source>
</evidence>
<feature type="binding site" evidence="12">
    <location>
        <position position="618"/>
    </location>
    <ligand>
        <name>ATP</name>
        <dbReference type="ChEBI" id="CHEBI:30616"/>
    </ligand>
</feature>
<keyword evidence="6 12" id="KW-0547">Nucleotide-binding</keyword>
<comment type="subcellular location">
    <subcellularLocation>
        <location evidence="1">Membrane</location>
        <topology evidence="1">Single-pass membrane protein</topology>
    </subcellularLocation>
</comment>
<dbReference type="FunFam" id="3.30.200.20:FF:000039">
    <property type="entry name" value="receptor-like protein kinase FERONIA"/>
    <property type="match status" value="1"/>
</dbReference>
<dbReference type="InterPro" id="IPR001245">
    <property type="entry name" value="Ser-Thr/Tyr_kinase_cat_dom"/>
</dbReference>
<dbReference type="SMART" id="SM00220">
    <property type="entry name" value="S_TKc"/>
    <property type="match status" value="1"/>
</dbReference>
<keyword evidence="11" id="KW-0325">Glycoprotein</keyword>
<gene>
    <name evidence="16" type="ORF">HU200_024998</name>
</gene>
<dbReference type="Gene3D" id="2.60.120.430">
    <property type="entry name" value="Galactose-binding lectin"/>
    <property type="match status" value="2"/>
</dbReference>
<evidence type="ECO:0000256" key="11">
    <source>
        <dbReference type="ARBA" id="ARBA00023180"/>
    </source>
</evidence>
<evidence type="ECO:0000256" key="4">
    <source>
        <dbReference type="ARBA" id="ARBA00022692"/>
    </source>
</evidence>
<feature type="compositionally biased region" description="Low complexity" evidence="13">
    <location>
        <begin position="542"/>
        <end position="558"/>
    </location>
</feature>
<dbReference type="Pfam" id="PF07714">
    <property type="entry name" value="PK_Tyr_Ser-Thr"/>
    <property type="match status" value="1"/>
</dbReference>
<dbReference type="PANTHER" id="PTHR47989">
    <property type="entry name" value="OS01G0750732 PROTEIN"/>
    <property type="match status" value="1"/>
</dbReference>
<evidence type="ECO:0000256" key="5">
    <source>
        <dbReference type="ARBA" id="ARBA00022729"/>
    </source>
</evidence>
<evidence type="ECO:0000313" key="17">
    <source>
        <dbReference type="Proteomes" id="UP000636709"/>
    </source>
</evidence>
<evidence type="ECO:0000256" key="8">
    <source>
        <dbReference type="ARBA" id="ARBA00022840"/>
    </source>
</evidence>
<dbReference type="PROSITE" id="PS00108">
    <property type="entry name" value="PROTEIN_KINASE_ST"/>
    <property type="match status" value="1"/>
</dbReference>
<dbReference type="CDD" id="cd14066">
    <property type="entry name" value="STKc_IRAK"/>
    <property type="match status" value="1"/>
</dbReference>
<evidence type="ECO:0000256" key="13">
    <source>
        <dbReference type="SAM" id="MobiDB-lite"/>
    </source>
</evidence>
<sequence length="929" mass="100300">MCRRWMEWRMEPRRNRPHDAAACSAPRPGSPSLSPGASRSHELPLARPRRRGSWSCRDPPPRTSSTMSPVPDMLLRAVVVLSALSAAARAAFVSADNHLVLCGTSASATVDGRAFVGDATLPSSALSAPQSATANSSVGSAANTSSSGDPALYQSARVFRSPSTYTFAISKPGRHFVRLHFFPFRYNSGDLATDASFGVSVSSSQGASLIDAPYTPANGTATAREFSLNVAGAKLSITFTPTTKDKVAFVNAIEVVSHPDDLFSDTAQTVNPIGEYAGLSTQALETIHRVNMGSPKITPINDTLWRTWLPDETFLVDSSVVEHKDVSPNTIHRTAGFASPEAAPDMVYATATELSKSLLMNSTTTINALFNMTWRFQARPGWAYLIRLHFCDIVSKAANQLAFNVYVGEWSVLSNYEITYKDSFGALATPLYKDFVLSAKDVTSSNITVSVGPSTLGTVDPDGLLNGLEIMRLVGSTDAGAGDPSSRIRSKKVIAAIVAGSAIAGVTAVMALALLVVRVRRRRKKKKPSSSTWAPFSATALGSRSRSRGSFGKSNSSGTRNNTVVVKLGQSAGAGYRFPFAAMQEATCGFDEGNVIGVGGFGKVYKGTLRDETAVAVKRGNRLSQQGVNEFRTEIEMLSRLRHRHLVSLIGYCDERGEMILVYEYMARGTLRSHLYDSAEAELLPPLTWKQRLEVAIGAARGLHYLHTGSAKAIIHRDVKSANILLDDGFMAKVADFGLSKTGPEVDKTHVSTAVKGSFGYLDPEYFRRQMLTEKSDVYSFGVVLLEVLCARPVIDPTLPPDMVNLAEWATKRLRNGELDSIVDQRIAGTIRPDSLKKFADTAEKCLAEYGADRPAMGDVLWCLEHALQLQEQEGLSQLVPGVASKYQRNQSTASDGSVAAAMSANLGDLDGMSMRRVFSKMIKSEEGR</sequence>
<dbReference type="InterPro" id="IPR011009">
    <property type="entry name" value="Kinase-like_dom_sf"/>
</dbReference>
<dbReference type="InterPro" id="IPR017441">
    <property type="entry name" value="Protein_kinase_ATP_BS"/>
</dbReference>
<evidence type="ECO:0000256" key="10">
    <source>
        <dbReference type="ARBA" id="ARBA00023136"/>
    </source>
</evidence>
<evidence type="ECO:0000256" key="3">
    <source>
        <dbReference type="ARBA" id="ARBA00022679"/>
    </source>
</evidence>
<dbReference type="OrthoDB" id="640180at2759"/>
<dbReference type="Pfam" id="PF12819">
    <property type="entry name" value="Malectin_like"/>
    <property type="match status" value="1"/>
</dbReference>
<evidence type="ECO:0000256" key="2">
    <source>
        <dbReference type="ARBA" id="ARBA00022527"/>
    </source>
</evidence>
<keyword evidence="2" id="KW-0723">Serine/threonine-protein kinase</keyword>
<dbReference type="Gene3D" id="3.30.200.20">
    <property type="entry name" value="Phosphorylase Kinase, domain 1"/>
    <property type="match status" value="1"/>
</dbReference>
<dbReference type="PROSITE" id="PS00107">
    <property type="entry name" value="PROTEIN_KINASE_ATP"/>
    <property type="match status" value="1"/>
</dbReference>
<keyword evidence="7" id="KW-0418">Kinase</keyword>
<keyword evidence="9 14" id="KW-1133">Transmembrane helix</keyword>
<proteinExistence type="predicted"/>
<dbReference type="PANTHER" id="PTHR47989:SF62">
    <property type="entry name" value="OS05G0423500 PROTEIN"/>
    <property type="match status" value="1"/>
</dbReference>
<evidence type="ECO:0000256" key="6">
    <source>
        <dbReference type="ARBA" id="ARBA00022741"/>
    </source>
</evidence>
<evidence type="ECO:0000256" key="9">
    <source>
        <dbReference type="ARBA" id="ARBA00022989"/>
    </source>
</evidence>
<name>A0A835EVL2_9POAL</name>
<dbReference type="InterPro" id="IPR008271">
    <property type="entry name" value="Ser/Thr_kinase_AS"/>
</dbReference>
<evidence type="ECO:0000313" key="16">
    <source>
        <dbReference type="EMBL" id="KAF8718697.1"/>
    </source>
</evidence>
<feature type="region of interest" description="Disordered" evidence="13">
    <location>
        <begin position="13"/>
        <end position="69"/>
    </location>
</feature>
<keyword evidence="8 12" id="KW-0067">ATP-binding</keyword>
<keyword evidence="17" id="KW-1185">Reference proteome</keyword>
<dbReference type="FunFam" id="1.10.510.10:FF:000058">
    <property type="entry name" value="Receptor-like protein kinase FERONIA"/>
    <property type="match status" value="1"/>
</dbReference>
<feature type="region of interest" description="Disordered" evidence="13">
    <location>
        <begin position="526"/>
        <end position="558"/>
    </location>
</feature>
<dbReference type="EMBL" id="JACEFO010001706">
    <property type="protein sequence ID" value="KAF8718697.1"/>
    <property type="molecule type" value="Genomic_DNA"/>
</dbReference>
<keyword evidence="4 14" id="KW-0812">Transmembrane</keyword>
<organism evidence="16 17">
    <name type="scientific">Digitaria exilis</name>
    <dbReference type="NCBI Taxonomy" id="1010633"/>
    <lineage>
        <taxon>Eukaryota</taxon>
        <taxon>Viridiplantae</taxon>
        <taxon>Streptophyta</taxon>
        <taxon>Embryophyta</taxon>
        <taxon>Tracheophyta</taxon>
        <taxon>Spermatophyta</taxon>
        <taxon>Magnoliopsida</taxon>
        <taxon>Liliopsida</taxon>
        <taxon>Poales</taxon>
        <taxon>Poaceae</taxon>
        <taxon>PACMAD clade</taxon>
        <taxon>Panicoideae</taxon>
        <taxon>Panicodae</taxon>
        <taxon>Paniceae</taxon>
        <taxon>Anthephorinae</taxon>
        <taxon>Digitaria</taxon>
    </lineage>
</organism>
<dbReference type="Proteomes" id="UP000636709">
    <property type="component" value="Unassembled WGS sequence"/>
</dbReference>
<comment type="caution">
    <text evidence="16">The sequence shown here is derived from an EMBL/GenBank/DDBJ whole genome shotgun (WGS) entry which is preliminary data.</text>
</comment>
<dbReference type="Gene3D" id="1.10.510.10">
    <property type="entry name" value="Transferase(Phosphotransferase) domain 1"/>
    <property type="match status" value="1"/>
</dbReference>
<dbReference type="SUPFAM" id="SSF56112">
    <property type="entry name" value="Protein kinase-like (PK-like)"/>
    <property type="match status" value="1"/>
</dbReference>
<keyword evidence="10 14" id="KW-0472">Membrane</keyword>
<dbReference type="FunFam" id="2.60.120.430:FF:000001">
    <property type="entry name" value="Receptor-like protein kinase FERONIA"/>
    <property type="match status" value="1"/>
</dbReference>
<dbReference type="FunFam" id="2.60.120.430:FF:000005">
    <property type="entry name" value="Putative receptor-like protein kinase"/>
    <property type="match status" value="1"/>
</dbReference>
<dbReference type="GO" id="GO:0005524">
    <property type="term" value="F:ATP binding"/>
    <property type="evidence" value="ECO:0007669"/>
    <property type="project" value="UniProtKB-UniRule"/>
</dbReference>
<dbReference type="InterPro" id="IPR024788">
    <property type="entry name" value="Malectin-like_Carb-bd_dom"/>
</dbReference>